<keyword evidence="2" id="KW-1185">Reference proteome</keyword>
<dbReference type="EMBL" id="BAAAXZ010000096">
    <property type="protein sequence ID" value="GAA2928204.1"/>
    <property type="molecule type" value="Genomic_DNA"/>
</dbReference>
<comment type="caution">
    <text evidence="1">The sequence shown here is derived from an EMBL/GenBank/DDBJ whole genome shotgun (WGS) entry which is preliminary data.</text>
</comment>
<dbReference type="RefSeq" id="WP_344963114.1">
    <property type="nucleotide sequence ID" value="NZ_BAAAXZ010000096.1"/>
</dbReference>
<gene>
    <name evidence="1" type="ORF">GCM10020221_25150</name>
</gene>
<name>A0ABP6JDI6_STRTU</name>
<evidence type="ECO:0000313" key="2">
    <source>
        <dbReference type="Proteomes" id="UP001501102"/>
    </source>
</evidence>
<accession>A0ABP6JDI6</accession>
<reference evidence="2" key="1">
    <citation type="journal article" date="2019" name="Int. J. Syst. Evol. Microbiol.">
        <title>The Global Catalogue of Microorganisms (GCM) 10K type strain sequencing project: providing services to taxonomists for standard genome sequencing and annotation.</title>
        <authorList>
            <consortium name="The Broad Institute Genomics Platform"/>
            <consortium name="The Broad Institute Genome Sequencing Center for Infectious Disease"/>
            <person name="Wu L."/>
            <person name="Ma J."/>
        </authorList>
    </citation>
    <scope>NUCLEOTIDE SEQUENCE [LARGE SCALE GENOMIC DNA]</scope>
    <source>
        <strain evidence="2">JCM 4087</strain>
    </source>
</reference>
<dbReference type="Proteomes" id="UP001501102">
    <property type="component" value="Unassembled WGS sequence"/>
</dbReference>
<organism evidence="1 2">
    <name type="scientific">Streptomyces thioluteus</name>
    <dbReference type="NCBI Taxonomy" id="66431"/>
    <lineage>
        <taxon>Bacteria</taxon>
        <taxon>Bacillati</taxon>
        <taxon>Actinomycetota</taxon>
        <taxon>Actinomycetes</taxon>
        <taxon>Kitasatosporales</taxon>
        <taxon>Streptomycetaceae</taxon>
        <taxon>Streptomyces</taxon>
    </lineage>
</organism>
<evidence type="ECO:0000313" key="1">
    <source>
        <dbReference type="EMBL" id="GAA2928204.1"/>
    </source>
</evidence>
<proteinExistence type="predicted"/>
<sequence length="89" mass="9942">MADAWGWEYDPDSDFVIGGIDNLAFVAKVEERADELVRAASALYLGGTKYDGISPLMQEESIDASGLFVYQVIPRHQRVCIRRVIFFAA</sequence>
<protein>
    <submittedName>
        <fullName evidence="1">Uncharacterized protein</fullName>
    </submittedName>
</protein>